<dbReference type="PIRSF" id="PIRSF005902">
    <property type="entry name" value="DNase_TatD"/>
    <property type="match status" value="1"/>
</dbReference>
<dbReference type="InterPro" id="IPR018228">
    <property type="entry name" value="DNase_TatD-rel_CS"/>
</dbReference>
<dbReference type="InterPro" id="IPR032466">
    <property type="entry name" value="Metal_Hydrolase"/>
</dbReference>
<keyword evidence="2 4" id="KW-0479">Metal-binding</keyword>
<organism evidence="5 6">
    <name type="scientific">Alteromonas profundi</name>
    <dbReference type="NCBI Taxonomy" id="2696062"/>
    <lineage>
        <taxon>Bacteria</taxon>
        <taxon>Pseudomonadati</taxon>
        <taxon>Pseudomonadota</taxon>
        <taxon>Gammaproteobacteria</taxon>
        <taxon>Alteromonadales</taxon>
        <taxon>Alteromonadaceae</taxon>
        <taxon>Alteromonas/Salinimonas group</taxon>
        <taxon>Alteromonas</taxon>
    </lineage>
</organism>
<dbReference type="SUPFAM" id="SSF51556">
    <property type="entry name" value="Metallo-dependent hydrolases"/>
    <property type="match status" value="1"/>
</dbReference>
<dbReference type="AlphaFoldDB" id="A0A7X5LMN6"/>
<dbReference type="Proteomes" id="UP000470213">
    <property type="component" value="Unassembled WGS sequence"/>
</dbReference>
<feature type="binding site" evidence="4">
    <location>
        <position position="157"/>
    </location>
    <ligand>
        <name>a divalent metal cation</name>
        <dbReference type="ChEBI" id="CHEBI:60240"/>
        <label>2</label>
    </ligand>
</feature>
<gene>
    <name evidence="5" type="ORF">GTH32_13335</name>
</gene>
<dbReference type="Gene3D" id="3.20.20.140">
    <property type="entry name" value="Metal-dependent hydrolases"/>
    <property type="match status" value="1"/>
</dbReference>
<evidence type="ECO:0000256" key="1">
    <source>
        <dbReference type="ARBA" id="ARBA00009275"/>
    </source>
</evidence>
<comment type="caution">
    <text evidence="5">The sequence shown here is derived from an EMBL/GenBank/DDBJ whole genome shotgun (WGS) entry which is preliminary data.</text>
</comment>
<keyword evidence="6" id="KW-1185">Reference proteome</keyword>
<proteinExistence type="inferred from homology"/>
<dbReference type="InterPro" id="IPR001130">
    <property type="entry name" value="TatD-like"/>
</dbReference>
<dbReference type="EMBL" id="JAAAWN010000018">
    <property type="protein sequence ID" value="NDV92158.1"/>
    <property type="molecule type" value="Genomic_DNA"/>
</dbReference>
<name>A0A7X5LMN6_9ALTE</name>
<feature type="binding site" evidence="4">
    <location>
        <position position="98"/>
    </location>
    <ligand>
        <name>a divalent metal cation</name>
        <dbReference type="ChEBI" id="CHEBI:60240"/>
        <label>1</label>
    </ligand>
</feature>
<dbReference type="Pfam" id="PF01026">
    <property type="entry name" value="TatD_DNase"/>
    <property type="match status" value="1"/>
</dbReference>
<reference evidence="5 6" key="1">
    <citation type="submission" date="2020-01" db="EMBL/GenBank/DDBJ databases">
        <authorList>
            <person name="Chen J."/>
            <person name="Zhu S."/>
            <person name="Yang J."/>
        </authorList>
    </citation>
    <scope>NUCLEOTIDE SEQUENCE [LARGE SCALE GENOMIC DNA]</scope>
    <source>
        <strain evidence="5 6">345S023</strain>
    </source>
</reference>
<evidence type="ECO:0000256" key="2">
    <source>
        <dbReference type="ARBA" id="ARBA00022723"/>
    </source>
</evidence>
<dbReference type="GO" id="GO:0005829">
    <property type="term" value="C:cytosol"/>
    <property type="evidence" value="ECO:0007669"/>
    <property type="project" value="TreeGrafter"/>
</dbReference>
<dbReference type="FunFam" id="3.20.20.140:FF:000005">
    <property type="entry name" value="TatD family hydrolase"/>
    <property type="match status" value="1"/>
</dbReference>
<evidence type="ECO:0000313" key="5">
    <source>
        <dbReference type="EMBL" id="NDV92158.1"/>
    </source>
</evidence>
<dbReference type="CDD" id="cd01310">
    <property type="entry name" value="TatD_DNAse"/>
    <property type="match status" value="1"/>
</dbReference>
<dbReference type="PANTHER" id="PTHR46124">
    <property type="entry name" value="D-AMINOACYL-TRNA DEACYLASE"/>
    <property type="match status" value="1"/>
</dbReference>
<feature type="binding site" evidence="4">
    <location>
        <position position="210"/>
    </location>
    <ligand>
        <name>a divalent metal cation</name>
        <dbReference type="ChEBI" id="CHEBI:60240"/>
        <label>1</label>
    </ligand>
</feature>
<feature type="binding site" evidence="4">
    <location>
        <position position="133"/>
    </location>
    <ligand>
        <name>a divalent metal cation</name>
        <dbReference type="ChEBI" id="CHEBI:60240"/>
        <label>2</label>
    </ligand>
</feature>
<dbReference type="GO" id="GO:0016788">
    <property type="term" value="F:hydrolase activity, acting on ester bonds"/>
    <property type="evidence" value="ECO:0007669"/>
    <property type="project" value="InterPro"/>
</dbReference>
<evidence type="ECO:0000256" key="3">
    <source>
        <dbReference type="ARBA" id="ARBA00022801"/>
    </source>
</evidence>
<dbReference type="RefSeq" id="WP_163086479.1">
    <property type="nucleotide sequence ID" value="NZ_JAAAWN010000018.1"/>
</dbReference>
<protein>
    <submittedName>
        <fullName evidence="5">TatD family deoxyribonuclease</fullName>
    </submittedName>
</protein>
<dbReference type="GO" id="GO:0046872">
    <property type="term" value="F:metal ion binding"/>
    <property type="evidence" value="ECO:0007669"/>
    <property type="project" value="UniProtKB-KW"/>
</dbReference>
<feature type="binding site" evidence="4">
    <location>
        <position position="7"/>
    </location>
    <ligand>
        <name>a divalent metal cation</name>
        <dbReference type="ChEBI" id="CHEBI:60240"/>
        <label>1</label>
    </ligand>
</feature>
<keyword evidence="3" id="KW-0378">Hydrolase</keyword>
<evidence type="ECO:0000313" key="6">
    <source>
        <dbReference type="Proteomes" id="UP000470213"/>
    </source>
</evidence>
<feature type="binding site" evidence="4">
    <location>
        <position position="5"/>
    </location>
    <ligand>
        <name>a divalent metal cation</name>
        <dbReference type="ChEBI" id="CHEBI:60240"/>
        <label>1</label>
    </ligand>
</feature>
<evidence type="ECO:0000256" key="4">
    <source>
        <dbReference type="PIRSR" id="PIRSR005902-1"/>
    </source>
</evidence>
<comment type="similarity">
    <text evidence="1">Belongs to the metallo-dependent hydrolases superfamily. TatD-type hydrolase family.</text>
</comment>
<sequence>MIDSHCHLDLDPFKQDWEAVLHRAKKEGLTRLLIPGTHPRNLPWQRNIFLAASSCLPVDLALGVHPYFITQDLQPSDIVRFLEAAFSCDEVNPVAIGEIGLDGHIDTPMKRQKDCLNVQIQFAQERQLPIILHHRKTHHLLFEALKETQFEGGGVIHAFSGSKEVAQAYIDKGFYLGFGGTITYARGAKTKETLAYVFEKHPERILIETDAPDMPMQGRQGERNSPEYLGEVISSIAKQTGATKEAIDKLSSDNYYKCFGLSAKSL</sequence>
<dbReference type="PROSITE" id="PS01137">
    <property type="entry name" value="TATD_1"/>
    <property type="match status" value="1"/>
</dbReference>
<accession>A0A7X5LMN6</accession>
<dbReference type="PANTHER" id="PTHR46124:SF3">
    <property type="entry name" value="HYDROLASE"/>
    <property type="match status" value="1"/>
</dbReference>